<gene>
    <name evidence="1" type="ORF">LTR25_004101</name>
</gene>
<evidence type="ECO:0008006" key="3">
    <source>
        <dbReference type="Google" id="ProtNLM"/>
    </source>
</evidence>
<accession>A0AAV9QBN2</accession>
<keyword evidence="2" id="KW-1185">Reference proteome</keyword>
<comment type="caution">
    <text evidence="1">The sequence shown here is derived from an EMBL/GenBank/DDBJ whole genome shotgun (WGS) entry which is preliminary data.</text>
</comment>
<organism evidence="1 2">
    <name type="scientific">Vermiconidia calcicola</name>
    <dbReference type="NCBI Taxonomy" id="1690605"/>
    <lineage>
        <taxon>Eukaryota</taxon>
        <taxon>Fungi</taxon>
        <taxon>Dikarya</taxon>
        <taxon>Ascomycota</taxon>
        <taxon>Pezizomycotina</taxon>
        <taxon>Dothideomycetes</taxon>
        <taxon>Dothideomycetidae</taxon>
        <taxon>Mycosphaerellales</taxon>
        <taxon>Extremaceae</taxon>
        <taxon>Vermiconidia</taxon>
    </lineage>
</organism>
<evidence type="ECO:0000313" key="1">
    <source>
        <dbReference type="EMBL" id="KAK5538559.1"/>
    </source>
</evidence>
<dbReference type="Proteomes" id="UP001345827">
    <property type="component" value="Unassembled WGS sequence"/>
</dbReference>
<dbReference type="EMBL" id="JAXLQG010000006">
    <property type="protein sequence ID" value="KAK5538559.1"/>
    <property type="molecule type" value="Genomic_DNA"/>
</dbReference>
<evidence type="ECO:0000313" key="2">
    <source>
        <dbReference type="Proteomes" id="UP001345827"/>
    </source>
</evidence>
<dbReference type="AlphaFoldDB" id="A0AAV9QBN2"/>
<sequence>MDPRLGNFSLLPREIRGAIFRECVNQRAAQSLACTSSKIHEELRYFLYDQLTLIFDVNPADTSSNVRILNDQGEHWGWNATSNPIMTSQAHIKEMDKTQSLPLEKFKRIIIQLHAPDPRDPGQLVRGWFQITRLLSLLLPQREYHFNIAVGECNFVPGRLNQGYNLPEVCFRVLDTKHVSWARERAAYQYRRLGNEETDLVDRIFEGSSLEVFLTPFRQVRRARSLTVELPESLVLYEEPELSAEISQLSELARSRKVFGQDFEEDSNLYKLESELDLFFDYTLDVLEGDAAGQLRRARFFQVCDHTVAAYSRWRWGMKVTSDGVDERRGSRVFGGCESLLTPENRLLVTRAFKARMRNWAILSPDYYSNDRIAWEDYYPGGIPPMGTKRYRAMVAELYHGGPILFKASLRGRCKGCHEVKRRDNERWPEQRLSPAERE</sequence>
<reference evidence="1 2" key="1">
    <citation type="submission" date="2023-06" db="EMBL/GenBank/DDBJ databases">
        <title>Black Yeasts Isolated from many extreme environments.</title>
        <authorList>
            <person name="Coleine C."/>
            <person name="Stajich J.E."/>
            <person name="Selbmann L."/>
        </authorList>
    </citation>
    <scope>NUCLEOTIDE SEQUENCE [LARGE SCALE GENOMIC DNA]</scope>
    <source>
        <strain evidence="1 2">CCFEE 5887</strain>
    </source>
</reference>
<name>A0AAV9QBN2_9PEZI</name>
<proteinExistence type="predicted"/>
<protein>
    <recommendedName>
        <fullName evidence="3">F-box domain-containing protein</fullName>
    </recommendedName>
</protein>